<accession>A0AAF0IXD3</accession>
<proteinExistence type="predicted"/>
<dbReference type="Gene3D" id="3.40.50.150">
    <property type="entry name" value="Vaccinia Virus protein VP39"/>
    <property type="match status" value="1"/>
</dbReference>
<name>A0AAF0IXD3_9BASI</name>
<dbReference type="GO" id="GO:0005634">
    <property type="term" value="C:nucleus"/>
    <property type="evidence" value="ECO:0007669"/>
    <property type="project" value="TreeGrafter"/>
</dbReference>
<gene>
    <name evidence="3" type="ORF">MOBT1_002663</name>
</gene>
<reference evidence="3" key="1">
    <citation type="submission" date="2023-03" db="EMBL/GenBank/DDBJ databases">
        <title>Mating type loci evolution in Malassezia.</title>
        <authorList>
            <person name="Coelho M.A."/>
        </authorList>
    </citation>
    <scope>NUCLEOTIDE SEQUENCE</scope>
    <source>
        <strain evidence="3">CBS 7876</strain>
    </source>
</reference>
<dbReference type="InterPro" id="IPR010286">
    <property type="entry name" value="METTL16/RlmF"/>
</dbReference>
<dbReference type="InterPro" id="IPR029063">
    <property type="entry name" value="SAM-dependent_MTases_sf"/>
</dbReference>
<keyword evidence="1 3" id="KW-0489">Methyltransferase</keyword>
<dbReference type="Proteomes" id="UP001214603">
    <property type="component" value="Chromosome 6"/>
</dbReference>
<evidence type="ECO:0000256" key="2">
    <source>
        <dbReference type="ARBA" id="ARBA00022679"/>
    </source>
</evidence>
<dbReference type="SUPFAM" id="SSF53335">
    <property type="entry name" value="S-adenosyl-L-methionine-dependent methyltransferases"/>
    <property type="match status" value="1"/>
</dbReference>
<dbReference type="PANTHER" id="PTHR13393">
    <property type="entry name" value="SAM-DEPENDENT METHYLTRANSFERASE"/>
    <property type="match status" value="1"/>
</dbReference>
<keyword evidence="4" id="KW-1185">Reference proteome</keyword>
<dbReference type="EMBL" id="CP119939">
    <property type="protein sequence ID" value="WFD03966.1"/>
    <property type="molecule type" value="Genomic_DNA"/>
</dbReference>
<dbReference type="CDD" id="cd02440">
    <property type="entry name" value="AdoMet_MTases"/>
    <property type="match status" value="1"/>
</dbReference>
<dbReference type="PANTHER" id="PTHR13393:SF0">
    <property type="entry name" value="RNA N6-ADENOSINE-METHYLTRANSFERASE METTL16"/>
    <property type="match status" value="1"/>
</dbReference>
<dbReference type="GO" id="GO:0070475">
    <property type="term" value="P:rRNA base methylation"/>
    <property type="evidence" value="ECO:0007669"/>
    <property type="project" value="TreeGrafter"/>
</dbReference>
<dbReference type="EC" id="2.1.1.181" evidence="3"/>
<evidence type="ECO:0000313" key="4">
    <source>
        <dbReference type="Proteomes" id="UP001214603"/>
    </source>
</evidence>
<evidence type="ECO:0000313" key="3">
    <source>
        <dbReference type="EMBL" id="WFD03966.1"/>
    </source>
</evidence>
<sequence length="456" mass="49961">MHPRNAYRTPPDLGALAARDAQLRPYVRVHDGHAAVAWDDPAAVRAVTEALLREDFGVHVTLHPDRLCPTLPNRLNYVLWIEDVMHALHPVDGVPTHVRGIDVGTGSVAIYAVLACAKNPGWTVVGTDVDEEALSHARKVLEDDANNAVAAGSERRLRERIQLVHTRGALLGELVPPAGDATPHTHPRYHFTMCNPPFYASPEERQASTDAKKAARAWAEGHPHELYTPGGEAGFVLQLLEESLVTREQIVYVPRSPSWYTTMLGKLASVHTLIHALRRAQITNYATTELVQGQTKRWAVAWSFRGSRLPDAVARGVPAVAPPSTERVLRAARLVDVDGAPCTLRAFLASLTSLPENAVAMRGADEHLALDLYSACWTRGARRKRARHEHDAAEGATRGACPRPVLAVDVARDAGALRVRWTYGMERVLFESFAVHLFGEVGRRLSSTACGARAHR</sequence>
<evidence type="ECO:0000256" key="1">
    <source>
        <dbReference type="ARBA" id="ARBA00022603"/>
    </source>
</evidence>
<dbReference type="Pfam" id="PF05971">
    <property type="entry name" value="Methyltransf_10"/>
    <property type="match status" value="1"/>
</dbReference>
<keyword evidence="2 3" id="KW-0808">Transferase</keyword>
<organism evidence="3 4">
    <name type="scientific">Malassezia obtusa</name>
    <dbReference type="NCBI Taxonomy" id="76774"/>
    <lineage>
        <taxon>Eukaryota</taxon>
        <taxon>Fungi</taxon>
        <taxon>Dikarya</taxon>
        <taxon>Basidiomycota</taxon>
        <taxon>Ustilaginomycotina</taxon>
        <taxon>Malasseziomycetes</taxon>
        <taxon>Malasseziales</taxon>
        <taxon>Malasseziaceae</taxon>
        <taxon>Malassezia</taxon>
    </lineage>
</organism>
<dbReference type="GO" id="GO:0008168">
    <property type="term" value="F:methyltransferase activity"/>
    <property type="evidence" value="ECO:0007669"/>
    <property type="project" value="UniProtKB-KW"/>
</dbReference>
<dbReference type="AlphaFoldDB" id="A0AAF0IXD3"/>
<protein>
    <submittedName>
        <fullName evidence="3">23S rRNA (Adenine(1618)-N(6))-methyltransferase</fullName>
        <ecNumber evidence="3">2.1.1.181</ecNumber>
    </submittedName>
</protein>